<keyword evidence="12" id="KW-1185">Reference proteome</keyword>
<dbReference type="AlphaFoldDB" id="A0A8C8EQ63"/>
<dbReference type="GO" id="GO:0045277">
    <property type="term" value="C:respiratory chain complex IV"/>
    <property type="evidence" value="ECO:0007669"/>
    <property type="project" value="InterPro"/>
</dbReference>
<keyword evidence="7 10" id="KW-1133">Transmembrane helix</keyword>
<reference evidence="11" key="1">
    <citation type="submission" date="2025-08" db="UniProtKB">
        <authorList>
            <consortium name="Ensembl"/>
        </authorList>
    </citation>
    <scope>IDENTIFICATION</scope>
</reference>
<comment type="function">
    <text evidence="10">Component of the cytochrome c oxidase, the last enzyme in the mitochondrial electron transport chain which drives oxidative phosphorylation.</text>
</comment>
<evidence type="ECO:0000256" key="7">
    <source>
        <dbReference type="ARBA" id="ARBA00022989"/>
    </source>
</evidence>
<dbReference type="InterPro" id="IPR013288">
    <property type="entry name" value="Cyt_c_oxidase_su4"/>
</dbReference>
<dbReference type="FunFam" id="1.10.442.10:FF:000001">
    <property type="entry name" value="Cytochrome c oxidase subunit 4 isoform 1"/>
    <property type="match status" value="1"/>
</dbReference>
<keyword evidence="5 10" id="KW-0812">Transmembrane</keyword>
<evidence type="ECO:0000313" key="12">
    <source>
        <dbReference type="Proteomes" id="UP000694402"/>
    </source>
</evidence>
<dbReference type="PRINTS" id="PR01873">
    <property type="entry name" value="CYTCOXIDASE4"/>
</dbReference>
<evidence type="ECO:0000256" key="1">
    <source>
        <dbReference type="ARBA" id="ARBA00004434"/>
    </source>
</evidence>
<evidence type="ECO:0000256" key="3">
    <source>
        <dbReference type="ARBA" id="ARBA00008135"/>
    </source>
</evidence>
<keyword evidence="9 10" id="KW-0472">Membrane</keyword>
<evidence type="ECO:0000313" key="11">
    <source>
        <dbReference type="Ensembl" id="ENSOTSP00005019720.2"/>
    </source>
</evidence>
<dbReference type="Gene3D" id="1.10.442.10">
    <property type="entry name" value="Cytochrome c oxidase subunit IV"/>
    <property type="match status" value="1"/>
</dbReference>
<dbReference type="UniPathway" id="UPA00705"/>
<sequence length="201" mass="23425">MWTHILLKDKYCSVSSSLVFQMLHLTKGCVGCLLSRRAVLALTNSGARMSSHDHHEVSNNLDMSQPMYSDRLDTPLPDRPWKDVLDSTDKSLKQNEKGPWTALSKEEKITLYRLKFNHTYPEMKRPSHEWKTVIGGMFILFGITGLLSLNLLFFFSCVYPPQPHTFGEEWQAKQIQRMLDMRINPIEGFSAQWDYKNKQWK</sequence>
<dbReference type="GeneTree" id="ENSGT00390000002407"/>
<reference evidence="11" key="2">
    <citation type="submission" date="2025-09" db="UniProtKB">
        <authorList>
            <consortium name="Ensembl"/>
        </authorList>
    </citation>
    <scope>IDENTIFICATION</scope>
</reference>
<comment type="pathway">
    <text evidence="2 10">Energy metabolism; oxidative phosphorylation.</text>
</comment>
<evidence type="ECO:0000256" key="5">
    <source>
        <dbReference type="ARBA" id="ARBA00022692"/>
    </source>
</evidence>
<dbReference type="PANTHER" id="PTHR10707:SF15">
    <property type="entry name" value="CYTOCHROME C OXIDASE SUBUNIT 4"/>
    <property type="match status" value="1"/>
</dbReference>
<dbReference type="PANTHER" id="PTHR10707">
    <property type="entry name" value="CYTOCHROME C OXIDASE SUBUNIT IV"/>
    <property type="match status" value="1"/>
</dbReference>
<evidence type="ECO:0000256" key="8">
    <source>
        <dbReference type="ARBA" id="ARBA00023128"/>
    </source>
</evidence>
<organism evidence="11 12">
    <name type="scientific">Oncorhynchus tshawytscha</name>
    <name type="common">Chinook salmon</name>
    <name type="synonym">Salmo tshawytscha</name>
    <dbReference type="NCBI Taxonomy" id="74940"/>
    <lineage>
        <taxon>Eukaryota</taxon>
        <taxon>Metazoa</taxon>
        <taxon>Chordata</taxon>
        <taxon>Craniata</taxon>
        <taxon>Vertebrata</taxon>
        <taxon>Euteleostomi</taxon>
        <taxon>Actinopterygii</taxon>
        <taxon>Neopterygii</taxon>
        <taxon>Teleostei</taxon>
        <taxon>Protacanthopterygii</taxon>
        <taxon>Salmoniformes</taxon>
        <taxon>Salmonidae</taxon>
        <taxon>Salmoninae</taxon>
        <taxon>Oncorhynchus</taxon>
    </lineage>
</organism>
<keyword evidence="8 10" id="KW-0496">Mitochondrion</keyword>
<dbReference type="GO" id="GO:0006123">
    <property type="term" value="P:mitochondrial electron transport, cytochrome c to oxygen"/>
    <property type="evidence" value="ECO:0007669"/>
    <property type="project" value="InterPro"/>
</dbReference>
<evidence type="ECO:0000256" key="10">
    <source>
        <dbReference type="RuleBase" id="RU367145"/>
    </source>
</evidence>
<name>A0A8C8EQ63_ONCTS</name>
<evidence type="ECO:0000256" key="2">
    <source>
        <dbReference type="ARBA" id="ARBA00004673"/>
    </source>
</evidence>
<keyword evidence="6 10" id="KW-0999">Mitochondrion inner membrane</keyword>
<comment type="similarity">
    <text evidence="3 10">Belongs to the cytochrome c oxidase IV family.</text>
</comment>
<protein>
    <recommendedName>
        <fullName evidence="10">Cytochrome c oxidase subunit 4</fullName>
    </recommendedName>
</protein>
<comment type="subcellular location">
    <subcellularLocation>
        <location evidence="1 10">Mitochondrion inner membrane</location>
        <topology evidence="1 10">Single-pass membrane protein</topology>
    </subcellularLocation>
</comment>
<dbReference type="CDD" id="cd00922">
    <property type="entry name" value="Cyt_c_Oxidase_IV"/>
    <property type="match status" value="1"/>
</dbReference>
<dbReference type="Ensembl" id="ENSOTST00005021439.2">
    <property type="protein sequence ID" value="ENSOTSP00005019720.2"/>
    <property type="gene ID" value="ENSOTSG00005009576.2"/>
</dbReference>
<dbReference type="Pfam" id="PF02936">
    <property type="entry name" value="COX4"/>
    <property type="match status" value="1"/>
</dbReference>
<proteinExistence type="inferred from homology"/>
<dbReference type="SUPFAM" id="SSF81406">
    <property type="entry name" value="Mitochondrial cytochrome c oxidase subunit IV"/>
    <property type="match status" value="1"/>
</dbReference>
<accession>A0A8C8EQ63</accession>
<comment type="subunit">
    <text evidence="4">Component of the cytochrome c oxidase (complex IV, CIV), a multisubunit enzyme composed of 14 subunits. The complex is composed of a catalytic core of 3 subunits MT-CO1, MT-CO2 and MT-CO3, encoded in the mitochondrial DNA, and 11 supernumerary subunits COX4I, COX5A, COX5B, COX6A, COX6B, COX6C, COX7A, COX7B, COX7C, COX8 and NDUFA4, which are encoded in the nuclear genome. The complex exists as a monomer or a dimer and forms supercomplexes (SCs) in the inner mitochondrial membrane with NADH-ubiquinone oxidoreductase (complex I, CI) and ubiquinol-cytochrome c oxidoreductase (cytochrome b-c1 complex, complex III, CIII), resulting in different assemblies (supercomplex SCI(1)III(2)IV(1) and megacomplex MCI(2)III(2)IV(2)).</text>
</comment>
<evidence type="ECO:0000256" key="9">
    <source>
        <dbReference type="ARBA" id="ARBA00023136"/>
    </source>
</evidence>
<dbReference type="Proteomes" id="UP000694402">
    <property type="component" value="Unassembled WGS sequence"/>
</dbReference>
<feature type="transmembrane region" description="Helical" evidence="10">
    <location>
        <begin position="133"/>
        <end position="155"/>
    </location>
</feature>
<evidence type="ECO:0000256" key="6">
    <source>
        <dbReference type="ARBA" id="ARBA00022792"/>
    </source>
</evidence>
<gene>
    <name evidence="11" type="primary">LOC121839623</name>
</gene>
<dbReference type="InterPro" id="IPR036639">
    <property type="entry name" value="Cyt_c_oxidase_su4_sf"/>
</dbReference>
<dbReference type="InterPro" id="IPR004203">
    <property type="entry name" value="Cyt_c_oxidase_su4_fam"/>
</dbReference>
<dbReference type="GO" id="GO:0005743">
    <property type="term" value="C:mitochondrial inner membrane"/>
    <property type="evidence" value="ECO:0007669"/>
    <property type="project" value="UniProtKB-SubCell"/>
</dbReference>
<evidence type="ECO:0000256" key="4">
    <source>
        <dbReference type="ARBA" id="ARBA00011485"/>
    </source>
</evidence>